<accession>A0A645J4A8</accession>
<protein>
    <submittedName>
        <fullName evidence="1">Uncharacterized protein</fullName>
    </submittedName>
</protein>
<gene>
    <name evidence="1" type="ORF">SDC9_205648</name>
</gene>
<dbReference type="AlphaFoldDB" id="A0A645J4A8"/>
<organism evidence="1">
    <name type="scientific">bioreactor metagenome</name>
    <dbReference type="NCBI Taxonomy" id="1076179"/>
    <lineage>
        <taxon>unclassified sequences</taxon>
        <taxon>metagenomes</taxon>
        <taxon>ecological metagenomes</taxon>
    </lineage>
</organism>
<name>A0A645J4A8_9ZZZZ</name>
<comment type="caution">
    <text evidence="1">The sequence shown here is derived from an EMBL/GenBank/DDBJ whole genome shotgun (WGS) entry which is preliminary data.</text>
</comment>
<dbReference type="EMBL" id="VSSQ01130132">
    <property type="protein sequence ID" value="MPN57952.1"/>
    <property type="molecule type" value="Genomic_DNA"/>
</dbReference>
<proteinExistence type="predicted"/>
<evidence type="ECO:0000313" key="1">
    <source>
        <dbReference type="EMBL" id="MPN57952.1"/>
    </source>
</evidence>
<sequence>MMVAGTDSIRYAKSMGIADADNGDAAATTVSKAYRSGTTNSVELATIVLAYDTRYSFHWWVF</sequence>
<reference evidence="1" key="1">
    <citation type="submission" date="2019-08" db="EMBL/GenBank/DDBJ databases">
        <authorList>
            <person name="Kucharzyk K."/>
            <person name="Murdoch R.W."/>
            <person name="Higgins S."/>
            <person name="Loffler F."/>
        </authorList>
    </citation>
    <scope>NUCLEOTIDE SEQUENCE</scope>
</reference>